<comment type="caution">
    <text evidence="2">The sequence shown here is derived from an EMBL/GenBank/DDBJ whole genome shotgun (WGS) entry which is preliminary data.</text>
</comment>
<keyword evidence="1" id="KW-0732">Signal</keyword>
<evidence type="ECO:0000256" key="1">
    <source>
        <dbReference type="SAM" id="SignalP"/>
    </source>
</evidence>
<dbReference type="RefSeq" id="WP_103903148.1">
    <property type="nucleotide sequence ID" value="NZ_PQWB01000051.1"/>
</dbReference>
<dbReference type="Gene3D" id="1.25.40.10">
    <property type="entry name" value="Tetratricopeptide repeat domain"/>
    <property type="match status" value="2"/>
</dbReference>
<dbReference type="OrthoDB" id="8595859at2"/>
<dbReference type="Proteomes" id="UP000237082">
    <property type="component" value="Unassembled WGS sequence"/>
</dbReference>
<dbReference type="InterPro" id="IPR050767">
    <property type="entry name" value="Sel1_AlgK"/>
</dbReference>
<dbReference type="PANTHER" id="PTHR11102:SF160">
    <property type="entry name" value="ERAD-ASSOCIATED E3 UBIQUITIN-PROTEIN LIGASE COMPONENT HRD3"/>
    <property type="match status" value="1"/>
</dbReference>
<sequence length="238" mass="25258">MFNRNLIPLAALCLALLGCAGRPSQAQLDEAKQQAVFAGDAAAWSHLVEWAGARNPAAALSLAEAYAAADTPKGWAQAAPWLQRAAEWGSGPAAFRLARLYAKGVGVAASRAQSSHWLHVAAERENPGAACVLGLRAKEAGDMSTAHRWFEQAAAGGSAEAMFQLGIAYQEGQGVKADIARARGWYEKAARLEMPAALQTLAMAYQSGDLGLPRDEIKASELFNLTAHAIHDFESEVF</sequence>
<name>A0A2S5DEP5_9NEIS</name>
<keyword evidence="3" id="KW-1185">Reference proteome</keyword>
<evidence type="ECO:0000313" key="3">
    <source>
        <dbReference type="Proteomes" id="UP000237082"/>
    </source>
</evidence>
<proteinExistence type="predicted"/>
<feature type="signal peptide" evidence="1">
    <location>
        <begin position="1"/>
        <end position="26"/>
    </location>
</feature>
<dbReference type="PANTHER" id="PTHR11102">
    <property type="entry name" value="SEL-1-LIKE PROTEIN"/>
    <property type="match status" value="1"/>
</dbReference>
<dbReference type="Pfam" id="PF08238">
    <property type="entry name" value="Sel1"/>
    <property type="match status" value="4"/>
</dbReference>
<gene>
    <name evidence="2" type="ORF">C2I19_13125</name>
</gene>
<reference evidence="3" key="1">
    <citation type="submission" date="2018-02" db="EMBL/GenBank/DDBJ databases">
        <authorList>
            <person name="O'Hara-Hanley K."/>
            <person name="Soby S."/>
        </authorList>
    </citation>
    <scope>NUCLEOTIDE SEQUENCE [LARGE SCALE GENOMIC DNA]</scope>
    <source>
        <strain evidence="3">MWU14-2602</strain>
    </source>
</reference>
<feature type="chain" id="PRO_5015660115" evidence="1">
    <location>
        <begin position="27"/>
        <end position="238"/>
    </location>
</feature>
<dbReference type="PROSITE" id="PS51257">
    <property type="entry name" value="PROKAR_LIPOPROTEIN"/>
    <property type="match status" value="1"/>
</dbReference>
<dbReference type="InterPro" id="IPR006597">
    <property type="entry name" value="Sel1-like"/>
</dbReference>
<dbReference type="SMART" id="SM00671">
    <property type="entry name" value="SEL1"/>
    <property type="match status" value="5"/>
</dbReference>
<organism evidence="2 3">
    <name type="scientific">Chromobacterium alticapitis</name>
    <dbReference type="NCBI Taxonomy" id="2073169"/>
    <lineage>
        <taxon>Bacteria</taxon>
        <taxon>Pseudomonadati</taxon>
        <taxon>Pseudomonadota</taxon>
        <taxon>Betaproteobacteria</taxon>
        <taxon>Neisseriales</taxon>
        <taxon>Chromobacteriaceae</taxon>
        <taxon>Chromobacterium</taxon>
    </lineage>
</organism>
<dbReference type="AlphaFoldDB" id="A0A2S5DEP5"/>
<dbReference type="EMBL" id="PQWB01000051">
    <property type="protein sequence ID" value="POZ61447.1"/>
    <property type="molecule type" value="Genomic_DNA"/>
</dbReference>
<dbReference type="SUPFAM" id="SSF81901">
    <property type="entry name" value="HCP-like"/>
    <property type="match status" value="1"/>
</dbReference>
<protein>
    <submittedName>
        <fullName evidence="2">Sel1 repeat family protein</fullName>
    </submittedName>
</protein>
<evidence type="ECO:0000313" key="2">
    <source>
        <dbReference type="EMBL" id="POZ61447.1"/>
    </source>
</evidence>
<dbReference type="InterPro" id="IPR011990">
    <property type="entry name" value="TPR-like_helical_dom_sf"/>
</dbReference>
<accession>A0A2S5DEP5</accession>